<keyword evidence="1" id="KW-1133">Transmembrane helix</keyword>
<dbReference type="AlphaFoldDB" id="A0A6C0CG04"/>
<feature type="transmembrane region" description="Helical" evidence="1">
    <location>
        <begin position="382"/>
        <end position="401"/>
    </location>
</feature>
<accession>A0A6C0CG04</accession>
<reference evidence="2" key="1">
    <citation type="journal article" date="2020" name="Nature">
        <title>Giant virus diversity and host interactions through global metagenomics.</title>
        <authorList>
            <person name="Schulz F."/>
            <person name="Roux S."/>
            <person name="Paez-Espino D."/>
            <person name="Jungbluth S."/>
            <person name="Walsh D.A."/>
            <person name="Denef V.J."/>
            <person name="McMahon K.D."/>
            <person name="Konstantinidis K.T."/>
            <person name="Eloe-Fadrosh E.A."/>
            <person name="Kyrpides N.C."/>
            <person name="Woyke T."/>
        </authorList>
    </citation>
    <scope>NUCLEOTIDE SEQUENCE</scope>
    <source>
        <strain evidence="2">GVMAG-M-3300020727-4</strain>
    </source>
</reference>
<proteinExistence type="predicted"/>
<keyword evidence="1" id="KW-0812">Transmembrane</keyword>
<evidence type="ECO:0000313" key="2">
    <source>
        <dbReference type="EMBL" id="QHT03082.1"/>
    </source>
</evidence>
<evidence type="ECO:0000256" key="1">
    <source>
        <dbReference type="SAM" id="Phobius"/>
    </source>
</evidence>
<keyword evidence="1" id="KW-0472">Membrane</keyword>
<protein>
    <submittedName>
        <fullName evidence="2">Uncharacterized protein</fullName>
    </submittedName>
</protein>
<feature type="transmembrane region" description="Helical" evidence="1">
    <location>
        <begin position="121"/>
        <end position="140"/>
    </location>
</feature>
<dbReference type="EMBL" id="MN739405">
    <property type="protein sequence ID" value="QHT03082.1"/>
    <property type="molecule type" value="Genomic_DNA"/>
</dbReference>
<organism evidence="2">
    <name type="scientific">viral metagenome</name>
    <dbReference type="NCBI Taxonomy" id="1070528"/>
    <lineage>
        <taxon>unclassified sequences</taxon>
        <taxon>metagenomes</taxon>
        <taxon>organismal metagenomes</taxon>
    </lineage>
</organism>
<feature type="transmembrane region" description="Helical" evidence="1">
    <location>
        <begin position="152"/>
        <end position="175"/>
    </location>
</feature>
<name>A0A6C0CG04_9ZZZZ</name>
<feature type="transmembrane region" description="Helical" evidence="1">
    <location>
        <begin position="56"/>
        <end position="82"/>
    </location>
</feature>
<sequence>MGKLEELIEQIRKNKFVLIIIQYFLDKNEFLTDISKTFGSDKNKDSDGRCSYINEIFNVILIVLLILIFIYIILFTFSANYYSANALLKKSFSNQIRLRDIPEFYQIKNIFYINDFISFDTSLILLMFSAILLIVICYYLDNSPQFKGLKIHFIETLNLFIILSLLILITGFIYYSINYNNLINLAKRNNILIVFFYKNINRDYIEKKQLCNYTDKKDILDSDFKLNKCNDIELNFSIQTLYDYIKDIMNEIYNDDNNITIDKFKTLQDKNGILYKDRLSSAFFTFSLMYYYTSNNLYDEAKELFAKHNYSINPILDLNYESVLLNKPDLSYNNNILMQTAFNHNKDIYYYVYNDYYNISSEIQNLIVDIYNICKYRMISIYTYYNFVFFMMIVIVIYYLIKKYMESN</sequence>